<dbReference type="AlphaFoldDB" id="A0A3P6Q1S7"/>
<protein>
    <submittedName>
        <fullName evidence="2">Uncharacterized protein</fullName>
    </submittedName>
</protein>
<dbReference type="OrthoDB" id="10256089at2759"/>
<dbReference type="EMBL" id="UYRU01008445">
    <property type="protein sequence ID" value="VDK42349.1"/>
    <property type="molecule type" value="Genomic_DNA"/>
</dbReference>
<keyword evidence="3" id="KW-1185">Reference proteome</keyword>
<dbReference type="Proteomes" id="UP000281553">
    <property type="component" value="Unassembled WGS sequence"/>
</dbReference>
<accession>A0A3P6Q1S7</accession>
<reference evidence="2 3" key="1">
    <citation type="submission" date="2018-11" db="EMBL/GenBank/DDBJ databases">
        <authorList>
            <consortium name="Pathogen Informatics"/>
        </authorList>
    </citation>
    <scope>NUCLEOTIDE SEQUENCE [LARGE SCALE GENOMIC DNA]</scope>
</reference>
<evidence type="ECO:0000256" key="1">
    <source>
        <dbReference type="SAM" id="Coils"/>
    </source>
</evidence>
<evidence type="ECO:0000313" key="3">
    <source>
        <dbReference type="Proteomes" id="UP000281553"/>
    </source>
</evidence>
<gene>
    <name evidence="2" type="ORF">DILT_LOCUS1315</name>
</gene>
<name>A0A3P6Q1S7_DIBLA</name>
<keyword evidence="1" id="KW-0175">Coiled coil</keyword>
<sequence length="166" mass="18558">MPWFSNSLHTNGVLNHFALFCILPTQEANELQRRITTFTNAVDTRREMLDLACGFYGHAKEVLTCLHGFSESYNPGEHFPPNIEGVEDELTNFHQDRSSLEAAIEQVNAEGNVLIGRLQDADEVTHLRSILHQASSLSKNASVHARSLACLFVCLTFCCVVKARQL</sequence>
<proteinExistence type="predicted"/>
<organism evidence="2 3">
    <name type="scientific">Dibothriocephalus latus</name>
    <name type="common">Fish tapeworm</name>
    <name type="synonym">Diphyllobothrium latum</name>
    <dbReference type="NCBI Taxonomy" id="60516"/>
    <lineage>
        <taxon>Eukaryota</taxon>
        <taxon>Metazoa</taxon>
        <taxon>Spiralia</taxon>
        <taxon>Lophotrochozoa</taxon>
        <taxon>Platyhelminthes</taxon>
        <taxon>Cestoda</taxon>
        <taxon>Eucestoda</taxon>
        <taxon>Diphyllobothriidea</taxon>
        <taxon>Diphyllobothriidae</taxon>
        <taxon>Dibothriocephalus</taxon>
    </lineage>
</organism>
<evidence type="ECO:0000313" key="2">
    <source>
        <dbReference type="EMBL" id="VDK42349.1"/>
    </source>
</evidence>
<feature type="coiled-coil region" evidence="1">
    <location>
        <begin position="83"/>
        <end position="110"/>
    </location>
</feature>